<dbReference type="Gene3D" id="3.30.420.10">
    <property type="entry name" value="Ribonuclease H-like superfamily/Ribonuclease H"/>
    <property type="match status" value="1"/>
</dbReference>
<gene>
    <name evidence="3" type="primary">LOC117641495</name>
</gene>
<organism evidence="3">
    <name type="scientific">Thrips palmi</name>
    <name type="common">Melon thrips</name>
    <dbReference type="NCBI Taxonomy" id="161013"/>
    <lineage>
        <taxon>Eukaryota</taxon>
        <taxon>Metazoa</taxon>
        <taxon>Ecdysozoa</taxon>
        <taxon>Arthropoda</taxon>
        <taxon>Hexapoda</taxon>
        <taxon>Insecta</taxon>
        <taxon>Pterygota</taxon>
        <taxon>Neoptera</taxon>
        <taxon>Paraneoptera</taxon>
        <taxon>Thysanoptera</taxon>
        <taxon>Terebrantia</taxon>
        <taxon>Thripoidea</taxon>
        <taxon>Thripidae</taxon>
        <taxon>Thrips</taxon>
    </lineage>
</organism>
<protein>
    <submittedName>
        <fullName evidence="3">Uncharacterized protein LOC117641495</fullName>
    </submittedName>
</protein>
<dbReference type="OrthoDB" id="6734405at2759"/>
<dbReference type="InterPro" id="IPR004875">
    <property type="entry name" value="DDE_SF_endonuclease_dom"/>
</dbReference>
<keyword evidence="2" id="KW-1185">Reference proteome</keyword>
<evidence type="ECO:0000259" key="1">
    <source>
        <dbReference type="Pfam" id="PF03184"/>
    </source>
</evidence>
<dbReference type="InParanoid" id="A0A6P8YEC4"/>
<reference evidence="3" key="1">
    <citation type="submission" date="2025-08" db="UniProtKB">
        <authorList>
            <consortium name="RefSeq"/>
        </authorList>
    </citation>
    <scope>IDENTIFICATION</scope>
    <source>
        <tissue evidence="3">Total insect</tissue>
    </source>
</reference>
<evidence type="ECO:0000313" key="2">
    <source>
        <dbReference type="Proteomes" id="UP000515158"/>
    </source>
</evidence>
<proteinExistence type="predicted"/>
<dbReference type="PANTHER" id="PTHR19303">
    <property type="entry name" value="TRANSPOSON"/>
    <property type="match status" value="1"/>
</dbReference>
<name>A0A6P8YEC4_THRPL</name>
<accession>A0A6P8YEC4</accession>
<dbReference type="GO" id="GO:0005634">
    <property type="term" value="C:nucleus"/>
    <property type="evidence" value="ECO:0007669"/>
    <property type="project" value="TreeGrafter"/>
</dbReference>
<dbReference type="Proteomes" id="UP000515158">
    <property type="component" value="Unplaced"/>
</dbReference>
<dbReference type="GO" id="GO:0003677">
    <property type="term" value="F:DNA binding"/>
    <property type="evidence" value="ECO:0007669"/>
    <property type="project" value="TreeGrafter"/>
</dbReference>
<feature type="domain" description="DDE-1" evidence="1">
    <location>
        <begin position="215"/>
        <end position="377"/>
    </location>
</feature>
<dbReference type="Pfam" id="PF03184">
    <property type="entry name" value="DDE_1"/>
    <property type="match status" value="1"/>
</dbReference>
<dbReference type="RefSeq" id="XP_034234761.1">
    <property type="nucleotide sequence ID" value="XM_034378870.1"/>
</dbReference>
<dbReference type="PANTHER" id="PTHR19303:SF57">
    <property type="entry name" value="HTH CENPB-TYPE DOMAIN-CONTAINING PROTEIN"/>
    <property type="match status" value="1"/>
</dbReference>
<dbReference type="GeneID" id="117641495"/>
<dbReference type="InterPro" id="IPR036397">
    <property type="entry name" value="RNaseH_sf"/>
</dbReference>
<dbReference type="KEGG" id="tpal:117641495"/>
<sequence>MGKHYKKKGKVVVADRLNEVVSQVKAKQLSLRKGAAALGVSVFFLNQRVRGLVPTEGFVDRRGLATVLTIEAELQLAEYLKTLTKWGYGLTRVEVLDVVGNFCKINNTKTPFKDNIPGQAWWSSFCKRTSLTLKNAEPLQMNRRQNTADPFLIYGFYDMLKNLASELGIDNLDSACHYWNLDECPNNHDPSKTKMVTGTEQTKVRRTIQGSGRENTTVMACICADGTLLPPLIIFKGQNLWNVWKGNADIVGTFFACAENGYITSDIFLEWFKKFTVSIKTRPLILVVDGHVSHLDIRTILLAKEQGIAIIKLPSHTTDLLQPLDRTCFSPYKKKLDTTLISWQRENQRSLSKSEFVDLICSIWNEGISSLNIISGFKTCGIFPVNQDKYPVDRLKPVKLQKYLDFKEKSVSQIDPV</sequence>
<dbReference type="AlphaFoldDB" id="A0A6P8YEC4"/>
<dbReference type="InterPro" id="IPR050863">
    <property type="entry name" value="CenT-Element_Derived"/>
</dbReference>
<evidence type="ECO:0000313" key="3">
    <source>
        <dbReference type="RefSeq" id="XP_034234761.1"/>
    </source>
</evidence>